<dbReference type="InterPro" id="IPR001647">
    <property type="entry name" value="HTH_TetR"/>
</dbReference>
<reference evidence="7" key="1">
    <citation type="journal article" date="2019" name="Int. J. Syst. Evol. Microbiol.">
        <title>The Global Catalogue of Microorganisms (GCM) 10K type strain sequencing project: providing services to taxonomists for standard genome sequencing and annotation.</title>
        <authorList>
            <consortium name="The Broad Institute Genomics Platform"/>
            <consortium name="The Broad Institute Genome Sequencing Center for Infectious Disease"/>
            <person name="Wu L."/>
            <person name="Ma J."/>
        </authorList>
    </citation>
    <scope>NUCLEOTIDE SEQUENCE [LARGE SCALE GENOMIC DNA]</scope>
    <source>
        <strain evidence="7">KCTC 52039</strain>
    </source>
</reference>
<protein>
    <submittedName>
        <fullName evidence="6">TetR family transcriptional regulator</fullName>
    </submittedName>
</protein>
<dbReference type="InterPro" id="IPR009057">
    <property type="entry name" value="Homeodomain-like_sf"/>
</dbReference>
<comment type="caution">
    <text evidence="6">The sequence shown here is derived from an EMBL/GenBank/DDBJ whole genome shotgun (WGS) entry which is preliminary data.</text>
</comment>
<dbReference type="PROSITE" id="PS50977">
    <property type="entry name" value="HTH_TETR_2"/>
    <property type="match status" value="1"/>
</dbReference>
<evidence type="ECO:0000256" key="1">
    <source>
        <dbReference type="ARBA" id="ARBA00023015"/>
    </source>
</evidence>
<dbReference type="EMBL" id="JBHRTO010000001">
    <property type="protein sequence ID" value="MFC3181604.1"/>
    <property type="molecule type" value="Genomic_DNA"/>
</dbReference>
<dbReference type="SUPFAM" id="SSF48498">
    <property type="entry name" value="Tetracyclin repressor-like, C-terminal domain"/>
    <property type="match status" value="1"/>
</dbReference>
<keyword evidence="1" id="KW-0805">Transcription regulation</keyword>
<dbReference type="PRINTS" id="PR00455">
    <property type="entry name" value="HTHTETR"/>
</dbReference>
<dbReference type="PANTHER" id="PTHR30055:SF240">
    <property type="entry name" value="HTH-TYPE TRANSCRIPTIONAL REGULATOR ACRR"/>
    <property type="match status" value="1"/>
</dbReference>
<evidence type="ECO:0000256" key="2">
    <source>
        <dbReference type="ARBA" id="ARBA00023125"/>
    </source>
</evidence>
<dbReference type="Pfam" id="PF00440">
    <property type="entry name" value="TetR_N"/>
    <property type="match status" value="1"/>
</dbReference>
<name>A0ABV7J2X0_9RHOB</name>
<dbReference type="InterPro" id="IPR023772">
    <property type="entry name" value="DNA-bd_HTH_TetR-type_CS"/>
</dbReference>
<gene>
    <name evidence="6" type="ORF">ACFOGH_11435</name>
</gene>
<organism evidence="6 7">
    <name type="scientific">Cypionkella sinensis</name>
    <dbReference type="NCBI Taxonomy" id="1756043"/>
    <lineage>
        <taxon>Bacteria</taxon>
        <taxon>Pseudomonadati</taxon>
        <taxon>Pseudomonadota</taxon>
        <taxon>Alphaproteobacteria</taxon>
        <taxon>Rhodobacterales</taxon>
        <taxon>Paracoccaceae</taxon>
        <taxon>Cypionkella</taxon>
    </lineage>
</organism>
<dbReference type="InterPro" id="IPR050109">
    <property type="entry name" value="HTH-type_TetR-like_transc_reg"/>
</dbReference>
<dbReference type="SUPFAM" id="SSF46689">
    <property type="entry name" value="Homeodomain-like"/>
    <property type="match status" value="1"/>
</dbReference>
<dbReference type="InterPro" id="IPR036271">
    <property type="entry name" value="Tet_transcr_reg_TetR-rel_C_sf"/>
</dbReference>
<dbReference type="PANTHER" id="PTHR30055">
    <property type="entry name" value="HTH-TYPE TRANSCRIPTIONAL REGULATOR RUTR"/>
    <property type="match status" value="1"/>
</dbReference>
<keyword evidence="7" id="KW-1185">Reference proteome</keyword>
<keyword evidence="2 4" id="KW-0238">DNA-binding</keyword>
<evidence type="ECO:0000313" key="7">
    <source>
        <dbReference type="Proteomes" id="UP001595547"/>
    </source>
</evidence>
<feature type="DNA-binding region" description="H-T-H motif" evidence="4">
    <location>
        <begin position="32"/>
        <end position="51"/>
    </location>
</feature>
<proteinExistence type="predicted"/>
<accession>A0ABV7J2X0</accession>
<dbReference type="PROSITE" id="PS01081">
    <property type="entry name" value="HTH_TETR_1"/>
    <property type="match status" value="1"/>
</dbReference>
<evidence type="ECO:0000313" key="6">
    <source>
        <dbReference type="EMBL" id="MFC3181604.1"/>
    </source>
</evidence>
<evidence type="ECO:0000256" key="4">
    <source>
        <dbReference type="PROSITE-ProRule" id="PRU00335"/>
    </source>
</evidence>
<evidence type="ECO:0000256" key="3">
    <source>
        <dbReference type="ARBA" id="ARBA00023163"/>
    </source>
</evidence>
<dbReference type="Gene3D" id="1.10.357.10">
    <property type="entry name" value="Tetracycline Repressor, domain 2"/>
    <property type="match status" value="1"/>
</dbReference>
<dbReference type="Proteomes" id="UP001595547">
    <property type="component" value="Unassembled WGS sequence"/>
</dbReference>
<evidence type="ECO:0000259" key="5">
    <source>
        <dbReference type="PROSITE" id="PS50977"/>
    </source>
</evidence>
<feature type="domain" description="HTH tetR-type" evidence="5">
    <location>
        <begin position="9"/>
        <end position="69"/>
    </location>
</feature>
<keyword evidence="3" id="KW-0804">Transcription</keyword>
<sequence>MRRSKEDAEHTRTAILDAAELVFCDLGVSAATLEAIARKAGVTRGAVYWHFKNKLDLLRALHIRSEPPQKMLIRKAAQEGHSDPLGLLEQAAEEVLLSFEQDAQQQRLFIILNAHMSDAEALAWMQEVNNDMFETLSALIRLSAEQGKLLTDFTPDEIAGILMATMNGLLSEWLRSGRCFSLSDLGNRFLRKQMALFRAPVT</sequence>
<dbReference type="RefSeq" id="WP_380073193.1">
    <property type="nucleotide sequence ID" value="NZ_JBHRTO010000001.1"/>
</dbReference>